<dbReference type="PANTHER" id="PTHR11406:SF23">
    <property type="entry name" value="PHOSPHOGLYCERATE KINASE 1, CHLOROPLASTIC-RELATED"/>
    <property type="match status" value="1"/>
</dbReference>
<feature type="binding site" evidence="14 16">
    <location>
        <position position="197"/>
    </location>
    <ligand>
        <name>ATP</name>
        <dbReference type="ChEBI" id="CHEBI:30616"/>
    </ligand>
</feature>
<dbReference type="KEGG" id="xin:Q7W82_18345"/>
<dbReference type="SUPFAM" id="SSF53748">
    <property type="entry name" value="Phosphoglycerate kinase"/>
    <property type="match status" value="1"/>
</dbReference>
<dbReference type="EMBL" id="JAKJPQ010000012">
    <property type="protein sequence ID" value="MCI2262812.1"/>
    <property type="molecule type" value="Genomic_DNA"/>
</dbReference>
<sequence length="391" mass="40565">MSILRMTDLDLSGKRVLIRQDLNVPIDNGLITSEQRILASVPTLKHALAQGAAVMVTSHLGRPKEGVWTQEDSLEPVAIRLAALLGVDVPLLRDWVDGVDVQPGQIVLLENCRMNVGEGKDDEALAKKYAALCDVFVMDAFGTAHRAQASTHGVIKFAPVAAGGPLLMAELDALAKALEQPAKPLLAIVAGSKVSTKLELLSNMVDKVDQLIVGGGIANTFIAAAGHAVGKSLCEPDLLETARKIVADANARGAAIPLPSDVVVAKQFMPDAEAAVKAVTDVADDDLILDIGPQTAAHYAELIAKAGTVVWNGPVGVFEFDAFGKGTETLARAIAASPAFSIAGGGDTLAAVDKYGIAEQVSYISTGGGAFLEFLEGKTLPAVAALQARGA</sequence>
<reference evidence="18 20" key="1">
    <citation type="journal article" date="2022" name="Curr. Microbiol.">
        <title>Xanthomonas indica sp. nov., a Novel Member of Non-Pathogenic Xanthomonas Community from Healthy Rice Seeds.</title>
        <authorList>
            <person name="Rana R."/>
            <person name="Madhavan V.N."/>
            <person name="Saroha T."/>
            <person name="Bansal K."/>
            <person name="Kaur A."/>
            <person name="Sonti R.V."/>
            <person name="Patel H.K."/>
            <person name="Patil P.B."/>
        </authorList>
    </citation>
    <scope>NUCLEOTIDE SEQUENCE [LARGE SCALE GENOMIC DNA]</scope>
    <source>
        <strain evidence="18 20">PPL560</strain>
    </source>
</reference>
<evidence type="ECO:0000256" key="5">
    <source>
        <dbReference type="ARBA" id="ARBA00011245"/>
    </source>
</evidence>
<keyword evidence="9 14" id="KW-0808">Transferase</keyword>
<dbReference type="EMBL" id="CP131914">
    <property type="protein sequence ID" value="XCI80191.1"/>
    <property type="molecule type" value="Genomic_DNA"/>
</dbReference>
<feature type="binding site" evidence="14 16">
    <location>
        <position position="319"/>
    </location>
    <ligand>
        <name>ATP</name>
        <dbReference type="ChEBI" id="CHEBI:30616"/>
    </ligand>
</feature>
<dbReference type="InterPro" id="IPR036043">
    <property type="entry name" value="Phosphoglycerate_kinase_sf"/>
</dbReference>
<evidence type="ECO:0000256" key="6">
    <source>
        <dbReference type="ARBA" id="ARBA00013061"/>
    </source>
</evidence>
<accession>A0AAU8I3U6</accession>
<dbReference type="InterPro" id="IPR001576">
    <property type="entry name" value="Phosphoglycerate_kinase"/>
</dbReference>
<dbReference type="FunFam" id="3.40.50.1260:FF:000002">
    <property type="entry name" value="Phosphoglycerate kinase"/>
    <property type="match status" value="1"/>
</dbReference>
<dbReference type="EC" id="2.7.2.3" evidence="6 14"/>
<feature type="binding site" evidence="14 15">
    <location>
        <begin position="59"/>
        <end position="62"/>
    </location>
    <ligand>
        <name>substrate</name>
    </ligand>
</feature>
<feature type="binding site" evidence="15">
    <location>
        <position position="113"/>
    </location>
    <ligand>
        <name>(2R)-3-phosphoglycerate</name>
        <dbReference type="ChEBI" id="CHEBI:58272"/>
    </ligand>
</feature>
<dbReference type="InterPro" id="IPR015911">
    <property type="entry name" value="Phosphoglycerate_kinase_CS"/>
</dbReference>
<keyword evidence="20" id="KW-1185">Reference proteome</keyword>
<gene>
    <name evidence="14" type="primary">pgk</name>
    <name evidence="18" type="ORF">L3V74_14825</name>
    <name evidence="19" type="ORF">Q7W82_18345</name>
</gene>
<keyword evidence="11 14" id="KW-0418">Kinase</keyword>
<dbReference type="Pfam" id="PF00162">
    <property type="entry name" value="PGK"/>
    <property type="match status" value="1"/>
</dbReference>
<comment type="pathway">
    <text evidence="3 14">Carbohydrate degradation; glycolysis; pyruvate from D-glyceraldehyde 3-phosphate: step 2/5.</text>
</comment>
<dbReference type="InterPro" id="IPR015824">
    <property type="entry name" value="Phosphoglycerate_kinase_N"/>
</dbReference>
<reference evidence="18" key="2">
    <citation type="submission" date="2022-01" db="EMBL/GenBank/DDBJ databases">
        <authorList>
            <person name="Rana R."/>
            <person name="Patil P.B."/>
        </authorList>
    </citation>
    <scope>NUCLEOTIDE SEQUENCE</scope>
    <source>
        <strain evidence="18">PPL560</strain>
    </source>
</reference>
<evidence type="ECO:0000256" key="15">
    <source>
        <dbReference type="PIRSR" id="PIRSR000724-1"/>
    </source>
</evidence>
<evidence type="ECO:0000313" key="20">
    <source>
        <dbReference type="Proteomes" id="UP001430647"/>
    </source>
</evidence>
<evidence type="ECO:0000256" key="11">
    <source>
        <dbReference type="ARBA" id="ARBA00022777"/>
    </source>
</evidence>
<dbReference type="GO" id="GO:0006094">
    <property type="term" value="P:gluconeogenesis"/>
    <property type="evidence" value="ECO:0007669"/>
    <property type="project" value="TreeGrafter"/>
</dbReference>
<dbReference type="GO" id="GO:0006096">
    <property type="term" value="P:glycolytic process"/>
    <property type="evidence" value="ECO:0007669"/>
    <property type="project" value="UniProtKB-UniRule"/>
</dbReference>
<protein>
    <recommendedName>
        <fullName evidence="7 14">Phosphoglycerate kinase</fullName>
        <ecNumber evidence="6 14">2.7.2.3</ecNumber>
    </recommendedName>
</protein>
<evidence type="ECO:0000256" key="14">
    <source>
        <dbReference type="HAMAP-Rule" id="MF_00145"/>
    </source>
</evidence>
<evidence type="ECO:0000256" key="10">
    <source>
        <dbReference type="ARBA" id="ARBA00022741"/>
    </source>
</evidence>
<feature type="binding site" evidence="15">
    <location>
        <position position="146"/>
    </location>
    <ligand>
        <name>(2R)-3-phosphoglycerate</name>
        <dbReference type="ChEBI" id="CHEBI:58272"/>
    </ligand>
</feature>
<evidence type="ECO:0000256" key="4">
    <source>
        <dbReference type="ARBA" id="ARBA00008982"/>
    </source>
</evidence>
<comment type="caution">
    <text evidence="14">Lacks conserved residue(s) required for the propagation of feature annotation.</text>
</comment>
<feature type="binding site" evidence="14 16">
    <location>
        <begin position="345"/>
        <end position="348"/>
    </location>
    <ligand>
        <name>ATP</name>
        <dbReference type="ChEBI" id="CHEBI:30616"/>
    </ligand>
</feature>
<feature type="binding site" evidence="14">
    <location>
        <position position="113"/>
    </location>
    <ligand>
        <name>substrate</name>
    </ligand>
</feature>
<dbReference type="PIRSF" id="PIRSF000724">
    <property type="entry name" value="Pgk"/>
    <property type="match status" value="1"/>
</dbReference>
<dbReference type="RefSeq" id="WP_242160613.1">
    <property type="nucleotide sequence ID" value="NZ_CP131914.1"/>
</dbReference>
<dbReference type="Gene3D" id="3.40.50.1260">
    <property type="entry name" value="Phosphoglycerate kinase, N-terminal domain"/>
    <property type="match status" value="2"/>
</dbReference>
<evidence type="ECO:0000313" key="18">
    <source>
        <dbReference type="EMBL" id="MCI2262812.1"/>
    </source>
</evidence>
<dbReference type="GO" id="GO:0004618">
    <property type="term" value="F:phosphoglycerate kinase activity"/>
    <property type="evidence" value="ECO:0007669"/>
    <property type="project" value="UniProtKB-UniRule"/>
</dbReference>
<feature type="binding site" evidence="14">
    <location>
        <position position="36"/>
    </location>
    <ligand>
        <name>substrate</name>
    </ligand>
</feature>
<evidence type="ECO:0000256" key="3">
    <source>
        <dbReference type="ARBA" id="ARBA00004838"/>
    </source>
</evidence>
<evidence type="ECO:0000256" key="1">
    <source>
        <dbReference type="ARBA" id="ARBA00000642"/>
    </source>
</evidence>
<dbReference type="Proteomes" id="UP001430647">
    <property type="component" value="Unassembled WGS sequence"/>
</dbReference>
<keyword evidence="13 14" id="KW-0324">Glycolysis</keyword>
<dbReference type="GO" id="GO:0005524">
    <property type="term" value="F:ATP binding"/>
    <property type="evidence" value="ECO:0007669"/>
    <property type="project" value="UniProtKB-KW"/>
</dbReference>
<dbReference type="GO" id="GO:0043531">
    <property type="term" value="F:ADP binding"/>
    <property type="evidence" value="ECO:0007669"/>
    <property type="project" value="TreeGrafter"/>
</dbReference>
<evidence type="ECO:0000256" key="2">
    <source>
        <dbReference type="ARBA" id="ARBA00004496"/>
    </source>
</evidence>
<evidence type="ECO:0000256" key="8">
    <source>
        <dbReference type="ARBA" id="ARBA00022490"/>
    </source>
</evidence>
<feature type="binding site" evidence="14 15">
    <location>
        <begin position="21"/>
        <end position="23"/>
    </location>
    <ligand>
        <name>substrate</name>
    </ligand>
</feature>
<dbReference type="GO" id="GO:0005829">
    <property type="term" value="C:cytosol"/>
    <property type="evidence" value="ECO:0007669"/>
    <property type="project" value="TreeGrafter"/>
</dbReference>
<evidence type="ECO:0000256" key="12">
    <source>
        <dbReference type="ARBA" id="ARBA00022840"/>
    </source>
</evidence>
<evidence type="ECO:0000256" key="17">
    <source>
        <dbReference type="RuleBase" id="RU000532"/>
    </source>
</evidence>
<dbReference type="PROSITE" id="PS00111">
    <property type="entry name" value="PGLYCERATE_KINASE"/>
    <property type="match status" value="1"/>
</dbReference>
<name>A0AAU8I3U6_9XANT</name>
<comment type="subcellular location">
    <subcellularLocation>
        <location evidence="2 14">Cytoplasm</location>
    </subcellularLocation>
</comment>
<dbReference type="PANTHER" id="PTHR11406">
    <property type="entry name" value="PHOSPHOGLYCERATE KINASE"/>
    <property type="match status" value="1"/>
</dbReference>
<evidence type="ECO:0000313" key="19">
    <source>
        <dbReference type="EMBL" id="XCI80191.1"/>
    </source>
</evidence>
<feature type="binding site" evidence="15">
    <location>
        <position position="36"/>
    </location>
    <ligand>
        <name>(2R)-3-phosphoglycerate</name>
        <dbReference type="ChEBI" id="CHEBI:58272"/>
    </ligand>
</feature>
<dbReference type="PRINTS" id="PR00477">
    <property type="entry name" value="PHGLYCKINASE"/>
</dbReference>
<reference evidence="19" key="3">
    <citation type="submission" date="2023-08" db="EMBL/GenBank/DDBJ databases">
        <title>Complete genome sequence of Xanthomonas indica.</title>
        <authorList>
            <person name="Patil P.B."/>
            <person name="Rana R."/>
        </authorList>
    </citation>
    <scope>NUCLEOTIDE SEQUENCE</scope>
    <source>
        <strain evidence="19">PPL560</strain>
    </source>
</reference>
<evidence type="ECO:0000256" key="16">
    <source>
        <dbReference type="PIRSR" id="PIRSR000724-2"/>
    </source>
</evidence>
<proteinExistence type="inferred from homology"/>
<evidence type="ECO:0000256" key="13">
    <source>
        <dbReference type="ARBA" id="ARBA00023152"/>
    </source>
</evidence>
<keyword evidence="12 14" id="KW-0067">ATP-binding</keyword>
<comment type="catalytic activity">
    <reaction evidence="1 14 17">
        <text>(2R)-3-phosphoglycerate + ATP = (2R)-3-phospho-glyceroyl phosphate + ADP</text>
        <dbReference type="Rhea" id="RHEA:14801"/>
        <dbReference type="ChEBI" id="CHEBI:30616"/>
        <dbReference type="ChEBI" id="CHEBI:57604"/>
        <dbReference type="ChEBI" id="CHEBI:58272"/>
        <dbReference type="ChEBI" id="CHEBI:456216"/>
        <dbReference type="EC" id="2.7.2.3"/>
    </reaction>
</comment>
<organism evidence="19">
    <name type="scientific">Xanthomonas indica</name>
    <dbReference type="NCBI Taxonomy" id="2912242"/>
    <lineage>
        <taxon>Bacteria</taxon>
        <taxon>Pseudomonadati</taxon>
        <taxon>Pseudomonadota</taxon>
        <taxon>Gammaproteobacteria</taxon>
        <taxon>Lysobacterales</taxon>
        <taxon>Lysobacteraceae</taxon>
        <taxon>Xanthomonas</taxon>
    </lineage>
</organism>
<keyword evidence="8 14" id="KW-0963">Cytoplasm</keyword>
<comment type="similarity">
    <text evidence="4 14 17">Belongs to the phosphoglycerate kinase family.</text>
</comment>
<comment type="subunit">
    <text evidence="5 14">Monomer.</text>
</comment>
<dbReference type="AlphaFoldDB" id="A0AAU8I3U6"/>
<feature type="binding site" evidence="14">
    <location>
        <position position="146"/>
    </location>
    <ligand>
        <name>substrate</name>
    </ligand>
</feature>
<dbReference type="HAMAP" id="MF_00145">
    <property type="entry name" value="Phosphoglyc_kinase"/>
    <property type="match status" value="1"/>
</dbReference>
<keyword evidence="10 14" id="KW-0547">Nucleotide-binding</keyword>
<evidence type="ECO:0000256" key="9">
    <source>
        <dbReference type="ARBA" id="ARBA00022679"/>
    </source>
</evidence>
<dbReference type="FunFam" id="3.40.50.1260:FF:000001">
    <property type="entry name" value="Phosphoglycerate kinase"/>
    <property type="match status" value="1"/>
</dbReference>
<evidence type="ECO:0000256" key="7">
    <source>
        <dbReference type="ARBA" id="ARBA00016471"/>
    </source>
</evidence>